<keyword evidence="3" id="KW-1003">Cell membrane</keyword>
<dbReference type="EMBL" id="HG670306">
    <property type="protein sequence ID" value="CDM81099.1"/>
    <property type="molecule type" value="Genomic_DNA"/>
</dbReference>
<keyword evidence="5" id="KW-1133">Transmembrane helix</keyword>
<organism evidence="9">
    <name type="scientific">Triticum aestivum</name>
    <name type="common">Wheat</name>
    <dbReference type="NCBI Taxonomy" id="4565"/>
    <lineage>
        <taxon>Eukaryota</taxon>
        <taxon>Viridiplantae</taxon>
        <taxon>Streptophyta</taxon>
        <taxon>Embryophyta</taxon>
        <taxon>Tracheophyta</taxon>
        <taxon>Spermatophyta</taxon>
        <taxon>Magnoliopsida</taxon>
        <taxon>Liliopsida</taxon>
        <taxon>Poales</taxon>
        <taxon>Poaceae</taxon>
        <taxon>BOP clade</taxon>
        <taxon>Pooideae</taxon>
        <taxon>Triticodae</taxon>
        <taxon>Triticeae</taxon>
        <taxon>Triticinae</taxon>
        <taxon>Triticum</taxon>
    </lineage>
</organism>
<comment type="subcellular location">
    <subcellularLocation>
        <location evidence="1">Cell membrane</location>
        <topology evidence="1">Single-pass membrane protein</topology>
    </subcellularLocation>
</comment>
<evidence type="ECO:0000256" key="3">
    <source>
        <dbReference type="ARBA" id="ARBA00022475"/>
    </source>
</evidence>
<dbReference type="InterPro" id="IPR051525">
    <property type="entry name" value="DVL_RTFL_regulatory"/>
</dbReference>
<comment type="similarity">
    <text evidence="7">Belongs to the DVL/RTFL small polypeptides family.</text>
</comment>
<dbReference type="InterPro" id="IPR012552">
    <property type="entry name" value="DVL"/>
</dbReference>
<proteinExistence type="inferred from homology"/>
<name>A0A077RPV6_WHEAT</name>
<keyword evidence="6" id="KW-0472">Membrane</keyword>
<evidence type="ECO:0000256" key="4">
    <source>
        <dbReference type="ARBA" id="ARBA00022692"/>
    </source>
</evidence>
<accession>A0A077RPV6</accession>
<feature type="compositionally biased region" description="Basic residues" evidence="8">
    <location>
        <begin position="76"/>
        <end position="88"/>
    </location>
</feature>
<keyword evidence="2" id="KW-0217">Developmental protein</keyword>
<dbReference type="HOGENOM" id="CLU_2042343_0_0_1"/>
<evidence type="ECO:0000256" key="1">
    <source>
        <dbReference type="ARBA" id="ARBA00004162"/>
    </source>
</evidence>
<evidence type="ECO:0000256" key="5">
    <source>
        <dbReference type="ARBA" id="ARBA00022989"/>
    </source>
</evidence>
<gene>
    <name evidence="9" type="ORF">TRAES_3BF108800040CFD_c1</name>
</gene>
<dbReference type="PANTHER" id="PTHR33102">
    <property type="entry name" value="DVL19-RELATED-RELATED"/>
    <property type="match status" value="1"/>
</dbReference>
<evidence type="ECO:0000256" key="6">
    <source>
        <dbReference type="ARBA" id="ARBA00023136"/>
    </source>
</evidence>
<dbReference type="AlphaFoldDB" id="A0A077RPV6"/>
<sequence length="121" mass="13459">MAIWWLCEREQVSPKAYLPMLEIWLVFGFLEAGGYRCAELDSGGCNAAVDEQSREPSFLLTTLLAQPSPSCSARMNKVKKSHGGKHKGAGSGGGISRMLRRHTARLYIIRQCVVMLLCYHD</sequence>
<dbReference type="GO" id="GO:0005886">
    <property type="term" value="C:plasma membrane"/>
    <property type="evidence" value="ECO:0007669"/>
    <property type="project" value="UniProtKB-SubCell"/>
</dbReference>
<keyword evidence="4" id="KW-0812">Transmembrane</keyword>
<feature type="region of interest" description="Disordered" evidence="8">
    <location>
        <begin position="75"/>
        <end position="94"/>
    </location>
</feature>
<protein>
    <submittedName>
        <fullName evidence="9">Uncharacterized protein</fullName>
    </submittedName>
</protein>
<evidence type="ECO:0000256" key="2">
    <source>
        <dbReference type="ARBA" id="ARBA00022473"/>
    </source>
</evidence>
<reference evidence="9" key="1">
    <citation type="journal article" date="2014" name="Science">
        <title>Structural and functional partitioning of bread wheat chromosome 3B.</title>
        <authorList>
            <person name="Choulet F."/>
            <person name="Alberti A."/>
            <person name="Theil S."/>
            <person name="Glover N."/>
            <person name="Barbe V."/>
            <person name="Daron J."/>
            <person name="Pingault L."/>
            <person name="Sourdille P."/>
            <person name="Couloux A."/>
            <person name="Paux E."/>
            <person name="Leroy P."/>
            <person name="Mangenot S."/>
            <person name="Guilhot N."/>
            <person name="Le Gouis J."/>
            <person name="Balfourier F."/>
            <person name="Alaux M."/>
            <person name="Jamilloux V."/>
            <person name="Poulain J."/>
            <person name="Durand C."/>
            <person name="Bellec A."/>
            <person name="Gaspin C."/>
            <person name="Safar J."/>
            <person name="Dolezel J."/>
            <person name="Rogers J."/>
            <person name="Vandepoele K."/>
            <person name="Aury J.M."/>
            <person name="Mayer K."/>
            <person name="Berges H."/>
            <person name="Quesneville H."/>
            <person name="Wincker P."/>
            <person name="Feuillet C."/>
        </authorList>
    </citation>
    <scope>NUCLEOTIDE SEQUENCE</scope>
</reference>
<dbReference type="Pfam" id="PF08137">
    <property type="entry name" value="DVL"/>
    <property type="match status" value="1"/>
</dbReference>
<evidence type="ECO:0000256" key="8">
    <source>
        <dbReference type="SAM" id="MobiDB-lite"/>
    </source>
</evidence>
<evidence type="ECO:0000256" key="7">
    <source>
        <dbReference type="ARBA" id="ARBA00024340"/>
    </source>
</evidence>
<evidence type="ECO:0000313" key="9">
    <source>
        <dbReference type="EMBL" id="CDM81099.1"/>
    </source>
</evidence>
<dbReference type="GO" id="GO:0008285">
    <property type="term" value="P:negative regulation of cell population proliferation"/>
    <property type="evidence" value="ECO:0007669"/>
    <property type="project" value="InterPro"/>
</dbReference>
<dbReference type="GO" id="GO:0048367">
    <property type="term" value="P:shoot system development"/>
    <property type="evidence" value="ECO:0007669"/>
    <property type="project" value="UniProtKB-ARBA"/>
</dbReference>